<dbReference type="Proteomes" id="UP000822688">
    <property type="component" value="Chromosome 3"/>
</dbReference>
<organism evidence="1 2">
    <name type="scientific">Ceratodon purpureus</name>
    <name type="common">Fire moss</name>
    <name type="synonym">Dicranum purpureum</name>
    <dbReference type="NCBI Taxonomy" id="3225"/>
    <lineage>
        <taxon>Eukaryota</taxon>
        <taxon>Viridiplantae</taxon>
        <taxon>Streptophyta</taxon>
        <taxon>Embryophyta</taxon>
        <taxon>Bryophyta</taxon>
        <taxon>Bryophytina</taxon>
        <taxon>Bryopsida</taxon>
        <taxon>Dicranidae</taxon>
        <taxon>Pseudoditrichales</taxon>
        <taxon>Ditrichaceae</taxon>
        <taxon>Ceratodon</taxon>
    </lineage>
</organism>
<evidence type="ECO:0000313" key="1">
    <source>
        <dbReference type="EMBL" id="KAG0582171.1"/>
    </source>
</evidence>
<dbReference type="EMBL" id="CM026423">
    <property type="protein sequence ID" value="KAG0582171.1"/>
    <property type="molecule type" value="Genomic_DNA"/>
</dbReference>
<evidence type="ECO:0000313" key="2">
    <source>
        <dbReference type="Proteomes" id="UP000822688"/>
    </source>
</evidence>
<keyword evidence="2" id="KW-1185">Reference proteome</keyword>
<comment type="caution">
    <text evidence="1">The sequence shown here is derived from an EMBL/GenBank/DDBJ whole genome shotgun (WGS) entry which is preliminary data.</text>
</comment>
<protein>
    <submittedName>
        <fullName evidence="1">Uncharacterized protein</fullName>
    </submittedName>
</protein>
<dbReference type="AlphaFoldDB" id="A0A8T0IGY7"/>
<name>A0A8T0IGY7_CERPU</name>
<sequence length="541" mass="57628">MTWPLDVNVQMHLRRCCKLSAAKMTALVLLINLGLITSIAADSGWLPTFEPILGTSKGGTRIRVHSTGSPRPLSDYFLQLGFNGETLAADHIGVINDTMVESQFIMPNIPSGMGTKGVVELSFSGSGAPYVGIGSFIFYDSDELESEGLSGPDKDGLLALNPTVFPDNVESLNWKQIKPSCGFRDGTVAPAIHAHPNDNGGSGGSAELHIQCDEGASSVSLNEQEYFSILPSGTKHAQVVMESMVPAKDSVSYEANEEEIPRRRLSSGPICTSTDTGMGLTIMVTYPSLSMDPVNATVNNGVTYIGLGGPITYLIRIIITTPGVYSVTSMYPSCAGGSPAGSFNVSAAPSPTYSYVSTTFTPGGYAPGFPVPFNIRSADSAGIVPSAQIQGPCPFSVNLKQLDPSTGISYPVPFTISSQLGGNWKVVSVPTRFLPVTGIILLENIVITNGNISYTLKPLTTAQVASIFVIKPDLTAPISVGPIVFSIDSQDALPKYNLLHTINSKRYNYSSSDMYLRTSKSWMLLSSCTYTSGCIYCPCYY</sequence>
<proteinExistence type="predicted"/>
<accession>A0A8T0IGY7</accession>
<gene>
    <name evidence="1" type="ORF">KC19_3G039400</name>
</gene>
<reference evidence="1" key="1">
    <citation type="submission" date="2020-06" db="EMBL/GenBank/DDBJ databases">
        <title>WGS assembly of Ceratodon purpureus strain R40.</title>
        <authorList>
            <person name="Carey S.B."/>
            <person name="Jenkins J."/>
            <person name="Shu S."/>
            <person name="Lovell J.T."/>
            <person name="Sreedasyam A."/>
            <person name="Maumus F."/>
            <person name="Tiley G.P."/>
            <person name="Fernandez-Pozo N."/>
            <person name="Barry K."/>
            <person name="Chen C."/>
            <person name="Wang M."/>
            <person name="Lipzen A."/>
            <person name="Daum C."/>
            <person name="Saski C.A."/>
            <person name="Payton A.C."/>
            <person name="Mcbreen J.C."/>
            <person name="Conrad R.E."/>
            <person name="Kollar L.M."/>
            <person name="Olsson S."/>
            <person name="Huttunen S."/>
            <person name="Landis J.B."/>
            <person name="Wickett N.J."/>
            <person name="Johnson M.G."/>
            <person name="Rensing S.A."/>
            <person name="Grimwood J."/>
            <person name="Schmutz J."/>
            <person name="Mcdaniel S.F."/>
        </authorList>
    </citation>
    <scope>NUCLEOTIDE SEQUENCE</scope>
    <source>
        <strain evidence="1">R40</strain>
    </source>
</reference>